<dbReference type="EMBL" id="JABBKX010000009">
    <property type="protein sequence ID" value="NMJ43782.1"/>
    <property type="molecule type" value="Genomic_DNA"/>
</dbReference>
<dbReference type="RefSeq" id="WP_170055973.1">
    <property type="nucleotide sequence ID" value="NZ_JABBKX010000009.1"/>
</dbReference>
<organism evidence="2 3">
    <name type="scientific">Neoroseomonas marina</name>
    <dbReference type="NCBI Taxonomy" id="1232220"/>
    <lineage>
        <taxon>Bacteria</taxon>
        <taxon>Pseudomonadati</taxon>
        <taxon>Pseudomonadota</taxon>
        <taxon>Alphaproteobacteria</taxon>
        <taxon>Acetobacterales</taxon>
        <taxon>Acetobacteraceae</taxon>
        <taxon>Neoroseomonas</taxon>
    </lineage>
</organism>
<name>A0A848EIH9_9PROT</name>
<feature type="signal peptide" evidence="1">
    <location>
        <begin position="1"/>
        <end position="20"/>
    </location>
</feature>
<evidence type="ECO:0000313" key="2">
    <source>
        <dbReference type="EMBL" id="NMJ43782.1"/>
    </source>
</evidence>
<dbReference type="AlphaFoldDB" id="A0A848EIH9"/>
<evidence type="ECO:0000256" key="1">
    <source>
        <dbReference type="SAM" id="SignalP"/>
    </source>
</evidence>
<accession>A0A848EIH9</accession>
<reference evidence="2 3" key="1">
    <citation type="submission" date="2020-03" db="EMBL/GenBank/DDBJ databases">
        <authorList>
            <person name="Sun Q."/>
        </authorList>
    </citation>
    <scope>NUCLEOTIDE SEQUENCE [LARGE SCALE GENOMIC DNA]</scope>
    <source>
        <strain evidence="2 3">JC162</strain>
    </source>
</reference>
<comment type="caution">
    <text evidence="2">The sequence shown here is derived from an EMBL/GenBank/DDBJ whole genome shotgun (WGS) entry which is preliminary data.</text>
</comment>
<evidence type="ECO:0000313" key="3">
    <source>
        <dbReference type="Proteomes" id="UP000548582"/>
    </source>
</evidence>
<proteinExistence type="predicted"/>
<protein>
    <submittedName>
        <fullName evidence="2">Uncharacterized protein</fullName>
    </submittedName>
</protein>
<dbReference type="Proteomes" id="UP000548582">
    <property type="component" value="Unassembled WGS sequence"/>
</dbReference>
<sequence length="152" mass="15912">MNRRAALGLLLALAAAPAAAQTEFAGTWRGAYVCSQGNTAVALTIEPRKDGTVSALFHFEAAPDNPGVPAGCFEMQGRVGDTPGAIALRPVRWLRRPRNYIMVGLDGTLSADGSRIEGLVRGPGCTVFRVDRSPGPPEGEACRAGAPLLSLR</sequence>
<keyword evidence="3" id="KW-1185">Reference proteome</keyword>
<feature type="chain" id="PRO_5032913667" evidence="1">
    <location>
        <begin position="21"/>
        <end position="152"/>
    </location>
</feature>
<gene>
    <name evidence="2" type="ORF">GWK16_21220</name>
</gene>
<keyword evidence="1" id="KW-0732">Signal</keyword>